<dbReference type="RefSeq" id="WP_171151492.1">
    <property type="nucleotide sequence ID" value="NZ_JABENB010000001.1"/>
</dbReference>
<evidence type="ECO:0000259" key="7">
    <source>
        <dbReference type="PROSITE" id="PS50011"/>
    </source>
</evidence>
<dbReference type="GO" id="GO:0004674">
    <property type="term" value="F:protein serine/threonine kinase activity"/>
    <property type="evidence" value="ECO:0007669"/>
    <property type="project" value="UniProtKB-KW"/>
</dbReference>
<dbReference type="SMART" id="SM00220">
    <property type="entry name" value="S_TKc"/>
    <property type="match status" value="1"/>
</dbReference>
<dbReference type="InterPro" id="IPR008271">
    <property type="entry name" value="Ser/Thr_kinase_AS"/>
</dbReference>
<dbReference type="InterPro" id="IPR000719">
    <property type="entry name" value="Prot_kinase_dom"/>
</dbReference>
<name>A0A849AAW6_9MICO</name>
<evidence type="ECO:0000256" key="4">
    <source>
        <dbReference type="ARBA" id="ARBA00022741"/>
    </source>
</evidence>
<keyword evidence="9" id="KW-1185">Reference proteome</keyword>
<dbReference type="GO" id="GO:0005524">
    <property type="term" value="F:ATP binding"/>
    <property type="evidence" value="ECO:0007669"/>
    <property type="project" value="UniProtKB-KW"/>
</dbReference>
<dbReference type="PROSITE" id="PS50011">
    <property type="entry name" value="PROTEIN_KINASE_DOM"/>
    <property type="match status" value="1"/>
</dbReference>
<dbReference type="PANTHER" id="PTHR43289:SF6">
    <property type="entry name" value="SERINE_THREONINE-PROTEIN KINASE NEKL-3"/>
    <property type="match status" value="1"/>
</dbReference>
<dbReference type="Gene3D" id="1.10.510.10">
    <property type="entry name" value="Transferase(Phosphotransferase) domain 1"/>
    <property type="match status" value="1"/>
</dbReference>
<evidence type="ECO:0000313" key="9">
    <source>
        <dbReference type="Proteomes" id="UP000557772"/>
    </source>
</evidence>
<proteinExistence type="predicted"/>
<sequence length="350" mass="37743">MFAVGDLIDGRYEVRGLLGSGGQGDVLEVFDHHERDVVALKLLRPTNHPFGVWGEAQILRHLVDDHILPIRNADTHLGQPFLVTAIATEGTIGGRIPSVGFDVAQAVRWIQQACQGIERGHDCGLLHNDIKPDNLFLDGRGNCLVGDFGMAGQIDPTGAGIAHGGTAATVAPEVAQAVVAGEPPYATRRSDVYSLAATLFHLLTGEPPHQFVGLAEDDHLKHVATTLPRKIRDVAPHVPDSLARAVNAALSVDPESRPATAIEFANSIGRPIVGRRWQRTDEHGGHIACHRGVRSGRTDYLLCTLAGAKPTDRKLITTHAENNRKVANGTVETTRARWAATVRKLMDRLS</sequence>
<keyword evidence="5 8" id="KW-0418">Kinase</keyword>
<keyword evidence="3" id="KW-0808">Transferase</keyword>
<dbReference type="AlphaFoldDB" id="A0A849AAW6"/>
<organism evidence="8 9">
    <name type="scientific">Flexivirga aerilata</name>
    <dbReference type="NCBI Taxonomy" id="1656889"/>
    <lineage>
        <taxon>Bacteria</taxon>
        <taxon>Bacillati</taxon>
        <taxon>Actinomycetota</taxon>
        <taxon>Actinomycetes</taxon>
        <taxon>Micrococcales</taxon>
        <taxon>Dermacoccaceae</taxon>
        <taxon>Flexivirga</taxon>
    </lineage>
</organism>
<comment type="caution">
    <text evidence="8">The sequence shown here is derived from an EMBL/GenBank/DDBJ whole genome shotgun (WGS) entry which is preliminary data.</text>
</comment>
<dbReference type="InterPro" id="IPR011009">
    <property type="entry name" value="Kinase-like_dom_sf"/>
</dbReference>
<gene>
    <name evidence="8" type="ORF">HJ588_02085</name>
</gene>
<dbReference type="SUPFAM" id="SSF56112">
    <property type="entry name" value="Protein kinase-like (PK-like)"/>
    <property type="match status" value="1"/>
</dbReference>
<dbReference type="PANTHER" id="PTHR43289">
    <property type="entry name" value="MITOGEN-ACTIVATED PROTEIN KINASE KINASE KINASE 20-RELATED"/>
    <property type="match status" value="1"/>
</dbReference>
<evidence type="ECO:0000313" key="8">
    <source>
        <dbReference type="EMBL" id="NNG38064.1"/>
    </source>
</evidence>
<dbReference type="Gene3D" id="3.30.200.20">
    <property type="entry name" value="Phosphorylase Kinase, domain 1"/>
    <property type="match status" value="1"/>
</dbReference>
<dbReference type="PROSITE" id="PS00108">
    <property type="entry name" value="PROTEIN_KINASE_ST"/>
    <property type="match status" value="1"/>
</dbReference>
<dbReference type="EC" id="2.7.11.1" evidence="1"/>
<keyword evidence="2 8" id="KW-0723">Serine/threonine-protein kinase</keyword>
<feature type="domain" description="Protein kinase" evidence="7">
    <location>
        <begin position="12"/>
        <end position="273"/>
    </location>
</feature>
<dbReference type="CDD" id="cd14014">
    <property type="entry name" value="STKc_PknB_like"/>
    <property type="match status" value="1"/>
</dbReference>
<keyword evidence="6" id="KW-0067">ATP-binding</keyword>
<keyword evidence="4" id="KW-0547">Nucleotide-binding</keyword>
<evidence type="ECO:0000256" key="1">
    <source>
        <dbReference type="ARBA" id="ARBA00012513"/>
    </source>
</evidence>
<evidence type="ECO:0000256" key="2">
    <source>
        <dbReference type="ARBA" id="ARBA00022527"/>
    </source>
</evidence>
<dbReference type="EMBL" id="JABENB010000001">
    <property type="protein sequence ID" value="NNG38064.1"/>
    <property type="molecule type" value="Genomic_DNA"/>
</dbReference>
<evidence type="ECO:0000256" key="3">
    <source>
        <dbReference type="ARBA" id="ARBA00022679"/>
    </source>
</evidence>
<evidence type="ECO:0000256" key="5">
    <source>
        <dbReference type="ARBA" id="ARBA00022777"/>
    </source>
</evidence>
<protein>
    <recommendedName>
        <fullName evidence="1">non-specific serine/threonine protein kinase</fullName>
        <ecNumber evidence="1">2.7.11.1</ecNumber>
    </recommendedName>
</protein>
<dbReference type="Proteomes" id="UP000557772">
    <property type="component" value="Unassembled WGS sequence"/>
</dbReference>
<accession>A0A849AAW6</accession>
<reference evidence="8 9" key="1">
    <citation type="submission" date="2020-05" db="EMBL/GenBank/DDBJ databases">
        <title>Flexivirga sp. ID2601S isolated from air conditioner.</title>
        <authorList>
            <person name="Kim D.H."/>
        </authorList>
    </citation>
    <scope>NUCLEOTIDE SEQUENCE [LARGE SCALE GENOMIC DNA]</scope>
    <source>
        <strain evidence="8 9">ID2601S</strain>
    </source>
</reference>
<dbReference type="Pfam" id="PF00069">
    <property type="entry name" value="Pkinase"/>
    <property type="match status" value="1"/>
</dbReference>
<evidence type="ECO:0000256" key="6">
    <source>
        <dbReference type="ARBA" id="ARBA00022840"/>
    </source>
</evidence>